<evidence type="ECO:0000313" key="2">
    <source>
        <dbReference type="Proteomes" id="UP001596083"/>
    </source>
</evidence>
<dbReference type="SUPFAM" id="SSF52540">
    <property type="entry name" value="P-loop containing nucleoside triphosphate hydrolases"/>
    <property type="match status" value="1"/>
</dbReference>
<proteinExistence type="predicted"/>
<accession>A0ABW0YYG5</accession>
<organism evidence="1 2">
    <name type="scientific">Streptomyces gamaensis</name>
    <dbReference type="NCBI Taxonomy" id="1763542"/>
    <lineage>
        <taxon>Bacteria</taxon>
        <taxon>Bacillati</taxon>
        <taxon>Actinomycetota</taxon>
        <taxon>Actinomycetes</taxon>
        <taxon>Kitasatosporales</taxon>
        <taxon>Streptomycetaceae</taxon>
        <taxon>Streptomyces</taxon>
    </lineage>
</organism>
<keyword evidence="2" id="KW-1185">Reference proteome</keyword>
<dbReference type="Proteomes" id="UP001596083">
    <property type="component" value="Unassembled WGS sequence"/>
</dbReference>
<sequence>MDGAVLTVFGELAAAAPPADGRRPGVVVLGMHRSGTSAVTRALNLLGLSVAPASDLVGAGPGNERGHWESRTLVECNELILRAAGACSWRPPPAGGAWLASPGVRALVPLCRAAFRVVHPHGPWVWKDPRTCLTAGLWLSLPAVPPAVVLVVRHPVAVARSLNARDGFAFPYCLAMWERYVRESLRVSAGLPVWITWFEELLDAPEEWADTASRFLRISGVVPDGRLPGPGLLRPYLDPRLRHHTGEEGEAPRGLRLSSEQQRLLDRLQWLTGTHRSFPPPVLPDETPGTQGRFAVPQAVTA</sequence>
<dbReference type="Gene3D" id="3.40.50.300">
    <property type="entry name" value="P-loop containing nucleotide triphosphate hydrolases"/>
    <property type="match status" value="1"/>
</dbReference>
<reference evidence="2" key="1">
    <citation type="journal article" date="2019" name="Int. J. Syst. Evol. Microbiol.">
        <title>The Global Catalogue of Microorganisms (GCM) 10K type strain sequencing project: providing services to taxonomists for standard genome sequencing and annotation.</title>
        <authorList>
            <consortium name="The Broad Institute Genomics Platform"/>
            <consortium name="The Broad Institute Genome Sequencing Center for Infectious Disease"/>
            <person name="Wu L."/>
            <person name="Ma J."/>
        </authorList>
    </citation>
    <scope>NUCLEOTIDE SEQUENCE [LARGE SCALE GENOMIC DNA]</scope>
    <source>
        <strain evidence="2">CGMCC 4.7304</strain>
    </source>
</reference>
<protein>
    <submittedName>
        <fullName evidence="1">Sulfotransferase family protein</fullName>
    </submittedName>
</protein>
<dbReference type="EMBL" id="JBHSPB010000005">
    <property type="protein sequence ID" value="MFC5720466.1"/>
    <property type="molecule type" value="Genomic_DNA"/>
</dbReference>
<dbReference type="RefSeq" id="WP_390315612.1">
    <property type="nucleotide sequence ID" value="NZ_JBHSPB010000005.1"/>
</dbReference>
<dbReference type="InterPro" id="IPR027417">
    <property type="entry name" value="P-loop_NTPase"/>
</dbReference>
<name>A0ABW0YYG5_9ACTN</name>
<gene>
    <name evidence="1" type="ORF">ACFP1Z_09870</name>
</gene>
<comment type="caution">
    <text evidence="1">The sequence shown here is derived from an EMBL/GenBank/DDBJ whole genome shotgun (WGS) entry which is preliminary data.</text>
</comment>
<evidence type="ECO:0000313" key="1">
    <source>
        <dbReference type="EMBL" id="MFC5720466.1"/>
    </source>
</evidence>